<evidence type="ECO:0000256" key="1">
    <source>
        <dbReference type="SAM" id="Coils"/>
    </source>
</evidence>
<dbReference type="AlphaFoldDB" id="R7MZR0"/>
<feature type="coiled-coil region" evidence="1">
    <location>
        <begin position="185"/>
        <end position="219"/>
    </location>
</feature>
<name>R7MZR0_MEGEL</name>
<dbReference type="EMBL" id="CBKE010000252">
    <property type="protein sequence ID" value="CDF05278.1"/>
    <property type="molecule type" value="Genomic_DNA"/>
</dbReference>
<comment type="caution">
    <text evidence="2">The sequence shown here is derived from an EMBL/GenBank/DDBJ whole genome shotgun (WGS) entry which is preliminary data.</text>
</comment>
<protein>
    <recommendedName>
        <fullName evidence="3">Rpn family recombination-promoting nuclease/putative transposase</fullName>
    </recommendedName>
</protein>
<evidence type="ECO:0000313" key="2">
    <source>
        <dbReference type="EMBL" id="CDF05278.1"/>
    </source>
</evidence>
<dbReference type="PANTHER" id="PTHR41317">
    <property type="entry name" value="PD-(D_E)XK NUCLEASE FAMILY TRANSPOSASE"/>
    <property type="match status" value="1"/>
</dbReference>
<dbReference type="PANTHER" id="PTHR41317:SF1">
    <property type="entry name" value="PD-(D_E)XK NUCLEASE FAMILY TRANSPOSASE"/>
    <property type="match status" value="1"/>
</dbReference>
<accession>R7MZR0</accession>
<proteinExistence type="predicted"/>
<dbReference type="NCBIfam" id="TIGR01784">
    <property type="entry name" value="T_den_put_tspse"/>
    <property type="match status" value="1"/>
</dbReference>
<dbReference type="InterPro" id="IPR010106">
    <property type="entry name" value="RpnA"/>
</dbReference>
<keyword evidence="1" id="KW-0175">Coiled coil</keyword>
<sequence length="278" mass="32980">MSYQIKPWQDLTICDDYMFKLIMRRKRICKRMLEKILQVPIRDITYPEEEKNMKMQYDSKGIRLDVFVADDENTVYDIEMQVRKPEDDGLYRRTRYYQSMIDADLLERGADYDELNSSYVIFICPFEPFDRGRHIYTFKNLCLEDKDLELGDGATKIFLNSVGTADDVTPDVKCFLDYVNGVLSNDDFVQEIDQEIRAVKKLENERVRYMTYAMKMQEERKEGIKEGIKQGREQGQHLANERWGKLMSLLLKEKRYDDAAKAAEDAEFRETLFKEYGI</sequence>
<evidence type="ECO:0008006" key="3">
    <source>
        <dbReference type="Google" id="ProtNLM"/>
    </source>
</evidence>
<dbReference type="Proteomes" id="UP000017908">
    <property type="component" value="Unassembled WGS sequence"/>
</dbReference>
<gene>
    <name evidence="2" type="ORF">BN715_01543</name>
</gene>
<organism evidence="2">
    <name type="scientific">Megasphaera elsdenii CAG:570</name>
    <dbReference type="NCBI Taxonomy" id="1263087"/>
    <lineage>
        <taxon>Bacteria</taxon>
        <taxon>Bacillati</taxon>
        <taxon>Bacillota</taxon>
        <taxon>Negativicutes</taxon>
        <taxon>Veillonellales</taxon>
        <taxon>Veillonellaceae</taxon>
        <taxon>Megasphaera</taxon>
    </lineage>
</organism>
<reference evidence="2" key="1">
    <citation type="submission" date="2012-11" db="EMBL/GenBank/DDBJ databases">
        <title>Dependencies among metagenomic species, viruses, plasmids and units of genetic variation.</title>
        <authorList>
            <person name="Nielsen H.B."/>
            <person name="Almeida M."/>
            <person name="Juncker A.S."/>
            <person name="Rasmussen S."/>
            <person name="Li J."/>
            <person name="Sunagawa S."/>
            <person name="Plichta D."/>
            <person name="Gautier L."/>
            <person name="Le Chatelier E."/>
            <person name="Peletier E."/>
            <person name="Bonde I."/>
            <person name="Nielsen T."/>
            <person name="Manichanh C."/>
            <person name="Arumugam M."/>
            <person name="Batto J."/>
            <person name="Santos M.B.Q.D."/>
            <person name="Blom N."/>
            <person name="Borruel N."/>
            <person name="Burgdorf K.S."/>
            <person name="Boumezbeur F."/>
            <person name="Casellas F."/>
            <person name="Dore J."/>
            <person name="Guarner F."/>
            <person name="Hansen T."/>
            <person name="Hildebrand F."/>
            <person name="Kaas R.S."/>
            <person name="Kennedy S."/>
            <person name="Kristiansen K."/>
            <person name="Kultima J.R."/>
            <person name="Leonard P."/>
            <person name="Levenez F."/>
            <person name="Lund O."/>
            <person name="Moumen B."/>
            <person name="Le Paslier D."/>
            <person name="Pons N."/>
            <person name="Pedersen O."/>
            <person name="Prifti E."/>
            <person name="Qin J."/>
            <person name="Raes J."/>
            <person name="Tap J."/>
            <person name="Tims S."/>
            <person name="Ussery D.W."/>
            <person name="Yamada T."/>
            <person name="MetaHit consortium"/>
            <person name="Renault P."/>
            <person name="Sicheritz-Ponten T."/>
            <person name="Bork P."/>
            <person name="Wang J."/>
            <person name="Brunak S."/>
            <person name="Ehrlich S.D."/>
        </authorList>
    </citation>
    <scope>NUCLEOTIDE SEQUENCE [LARGE SCALE GENOMIC DNA]</scope>
</reference>
<dbReference type="Pfam" id="PF12784">
    <property type="entry name" value="PDDEXK_2"/>
    <property type="match status" value="1"/>
</dbReference>